<gene>
    <name evidence="2" type="ORF">AOQ72_28595</name>
</gene>
<dbReference type="InterPro" id="IPR029058">
    <property type="entry name" value="AB_hydrolase_fold"/>
</dbReference>
<comment type="caution">
    <text evidence="2">The sequence shown here is derived from an EMBL/GenBank/DDBJ whole genome shotgun (WGS) entry which is preliminary data.</text>
</comment>
<evidence type="ECO:0000313" key="3">
    <source>
        <dbReference type="Proteomes" id="UP000051380"/>
    </source>
</evidence>
<dbReference type="Proteomes" id="UP000051380">
    <property type="component" value="Unassembled WGS sequence"/>
</dbReference>
<dbReference type="AlphaFoldDB" id="A0A0R3C3E7"/>
<dbReference type="Gene3D" id="3.40.50.1820">
    <property type="entry name" value="alpha/beta hydrolase"/>
    <property type="match status" value="1"/>
</dbReference>
<keyword evidence="2" id="KW-0378">Hydrolase</keyword>
<sequence>MITAETVLLIAALLLALLVVGNIGFSKLAEWRNPPIGKFLECDGVVLHYVDRGDPAAPCVVLLHGNGSMIQDFTISGLVDLLARTNRVVCFDRPGFGYSQRPRLRIWTAAAQAALLAKALNQLGIRNPVVLGHSWGALVAIALAVRKDYPTQGLVLASGYYFPTGRLDVWLMSGPAIPVLGDLVSYTVAPIVSWAVLPGALRKIFAPRSVPQTFRNEFPASLVLRPTQLRAAAEESALLIPTATQFQAYYPAIGERVQIFHGTEDQVIEFRQAQDLHQALPRSDLHLVPNAGHMVTYADPAAIVEVVNSMTNS</sequence>
<organism evidence="2 3">
    <name type="scientific">Bradyrhizobium yuanmingense</name>
    <dbReference type="NCBI Taxonomy" id="108015"/>
    <lineage>
        <taxon>Bacteria</taxon>
        <taxon>Pseudomonadati</taxon>
        <taxon>Pseudomonadota</taxon>
        <taxon>Alphaproteobacteria</taxon>
        <taxon>Hyphomicrobiales</taxon>
        <taxon>Nitrobacteraceae</taxon>
        <taxon>Bradyrhizobium</taxon>
    </lineage>
</organism>
<dbReference type="Pfam" id="PF00561">
    <property type="entry name" value="Abhydrolase_1"/>
    <property type="match status" value="1"/>
</dbReference>
<dbReference type="SUPFAM" id="SSF53474">
    <property type="entry name" value="alpha/beta-Hydrolases"/>
    <property type="match status" value="1"/>
</dbReference>
<dbReference type="PRINTS" id="PR00111">
    <property type="entry name" value="ABHYDROLASE"/>
</dbReference>
<dbReference type="EMBL" id="LJYF01000031">
    <property type="protein sequence ID" value="KRP92167.1"/>
    <property type="molecule type" value="Genomic_DNA"/>
</dbReference>
<dbReference type="OrthoDB" id="9815441at2"/>
<proteinExistence type="predicted"/>
<reference evidence="2 3" key="1">
    <citation type="submission" date="2015-09" db="EMBL/GenBank/DDBJ databases">
        <title>Draft Genome Sequence of the Strain BR 3267 (Bradyrhizobium yuanmingense) recommended as inoculant for cowpea in Brazil.</title>
        <authorList>
            <person name="Simoes-Araujo J.L."/>
            <person name="Zilli J.E."/>
        </authorList>
    </citation>
    <scope>NUCLEOTIDE SEQUENCE [LARGE SCALE GENOMIC DNA]</scope>
    <source>
        <strain evidence="2 3">BR3267</strain>
    </source>
</reference>
<accession>A0A0R3C3E7</accession>
<dbReference type="GO" id="GO:0016787">
    <property type="term" value="F:hydrolase activity"/>
    <property type="evidence" value="ECO:0007669"/>
    <property type="project" value="UniProtKB-KW"/>
</dbReference>
<dbReference type="STRING" id="108015.GA0061099_1004358"/>
<dbReference type="PANTHER" id="PTHR43689:SF8">
    <property type="entry name" value="ALPHA_BETA-HYDROLASES SUPERFAMILY PROTEIN"/>
    <property type="match status" value="1"/>
</dbReference>
<dbReference type="RefSeq" id="WP_057028918.1">
    <property type="nucleotide sequence ID" value="NZ_LJYF01000031.1"/>
</dbReference>
<evidence type="ECO:0000259" key="1">
    <source>
        <dbReference type="Pfam" id="PF00561"/>
    </source>
</evidence>
<feature type="domain" description="AB hydrolase-1" evidence="1">
    <location>
        <begin position="58"/>
        <end position="295"/>
    </location>
</feature>
<evidence type="ECO:0000313" key="2">
    <source>
        <dbReference type="EMBL" id="KRP92167.1"/>
    </source>
</evidence>
<dbReference type="PANTHER" id="PTHR43689">
    <property type="entry name" value="HYDROLASE"/>
    <property type="match status" value="1"/>
</dbReference>
<dbReference type="InterPro" id="IPR000073">
    <property type="entry name" value="AB_hydrolase_1"/>
</dbReference>
<name>A0A0R3C3E7_9BRAD</name>
<protein>
    <submittedName>
        <fullName evidence="2">Alpha/beta hydrolase</fullName>
    </submittedName>
</protein>